<evidence type="ECO:0000313" key="2">
    <source>
        <dbReference type="Proteomes" id="UP001321473"/>
    </source>
</evidence>
<dbReference type="AlphaFoldDB" id="A0AAQ4EB21"/>
<proteinExistence type="predicted"/>
<name>A0AAQ4EB21_AMBAM</name>
<sequence length="150" mass="16284">MPAVQHAPALSSQLHQQCRLTVADVPFIPTKSATTSHSLPANLQNLVSLLKKVRPQCSRAAGEQRAAGTAHRQLCVVGSMGLPRSSSDPDLASQPDGLLHLMLQGEQLLKQLSQTQVPGMRHSLKCQCRRLISRIQAKMAEVRALVRAVQ</sequence>
<dbReference type="EMBL" id="JARKHS020019233">
    <property type="protein sequence ID" value="KAK8771840.1"/>
    <property type="molecule type" value="Genomic_DNA"/>
</dbReference>
<dbReference type="Proteomes" id="UP001321473">
    <property type="component" value="Unassembled WGS sequence"/>
</dbReference>
<organism evidence="1 2">
    <name type="scientific">Amblyomma americanum</name>
    <name type="common">Lone star tick</name>
    <dbReference type="NCBI Taxonomy" id="6943"/>
    <lineage>
        <taxon>Eukaryota</taxon>
        <taxon>Metazoa</taxon>
        <taxon>Ecdysozoa</taxon>
        <taxon>Arthropoda</taxon>
        <taxon>Chelicerata</taxon>
        <taxon>Arachnida</taxon>
        <taxon>Acari</taxon>
        <taxon>Parasitiformes</taxon>
        <taxon>Ixodida</taxon>
        <taxon>Ixodoidea</taxon>
        <taxon>Ixodidae</taxon>
        <taxon>Amblyomminae</taxon>
        <taxon>Amblyomma</taxon>
    </lineage>
</organism>
<reference evidence="1 2" key="1">
    <citation type="journal article" date="2023" name="Arcadia Sci">
        <title>De novo assembly of a long-read Amblyomma americanum tick genome.</title>
        <authorList>
            <person name="Chou S."/>
            <person name="Poskanzer K.E."/>
            <person name="Rollins M."/>
            <person name="Thuy-Boun P.S."/>
        </authorList>
    </citation>
    <scope>NUCLEOTIDE SEQUENCE [LARGE SCALE GENOMIC DNA]</scope>
    <source>
        <strain evidence="1">F_SG_1</strain>
        <tissue evidence="1">Salivary glands</tissue>
    </source>
</reference>
<protein>
    <submittedName>
        <fullName evidence="1">Uncharacterized protein</fullName>
    </submittedName>
</protein>
<keyword evidence="2" id="KW-1185">Reference proteome</keyword>
<evidence type="ECO:0000313" key="1">
    <source>
        <dbReference type="EMBL" id="KAK8771840.1"/>
    </source>
</evidence>
<gene>
    <name evidence="1" type="ORF">V5799_024916</name>
</gene>
<comment type="caution">
    <text evidence="1">The sequence shown here is derived from an EMBL/GenBank/DDBJ whole genome shotgun (WGS) entry which is preliminary data.</text>
</comment>
<accession>A0AAQ4EB21</accession>